<dbReference type="SUPFAM" id="SSF53254">
    <property type="entry name" value="Phosphoglycerate mutase-like"/>
    <property type="match status" value="1"/>
</dbReference>
<evidence type="ECO:0000256" key="1">
    <source>
        <dbReference type="NCBIfam" id="TIGR03162"/>
    </source>
</evidence>
<reference evidence="2 3" key="1">
    <citation type="submission" date="2024-06" db="EMBL/GenBank/DDBJ databases">
        <title>Chitinophaga defluvii sp. nov., isolated from municipal sewage.</title>
        <authorList>
            <person name="Zhang L."/>
        </authorList>
    </citation>
    <scope>NUCLEOTIDE SEQUENCE [LARGE SCALE GENOMIC DNA]</scope>
    <source>
        <strain evidence="2 3">H8</strain>
    </source>
</reference>
<dbReference type="InterPro" id="IPR029033">
    <property type="entry name" value="His_PPase_superfam"/>
</dbReference>
<protein>
    <recommendedName>
        <fullName evidence="1">Alpha-ribazole phosphatase</fullName>
        <ecNumber evidence="1">3.1.3.73</ecNumber>
    </recommendedName>
</protein>
<gene>
    <name evidence="2" type="primary">cobC</name>
    <name evidence="2" type="ORF">ABR189_15230</name>
</gene>
<dbReference type="InterPro" id="IPR013078">
    <property type="entry name" value="His_Pase_superF_clade-1"/>
</dbReference>
<dbReference type="SMART" id="SM00855">
    <property type="entry name" value="PGAM"/>
    <property type="match status" value="1"/>
</dbReference>
<dbReference type="GO" id="GO:0043755">
    <property type="term" value="F:alpha-ribazole phosphatase activity"/>
    <property type="evidence" value="ECO:0007669"/>
    <property type="project" value="UniProtKB-EC"/>
</dbReference>
<dbReference type="InterPro" id="IPR017578">
    <property type="entry name" value="Ribazole_CobC"/>
</dbReference>
<comment type="caution">
    <text evidence="2">The sequence shown here is derived from an EMBL/GenBank/DDBJ whole genome shotgun (WGS) entry which is preliminary data.</text>
</comment>
<dbReference type="EMBL" id="JBEXAC010000002">
    <property type="protein sequence ID" value="MET6998735.1"/>
    <property type="molecule type" value="Genomic_DNA"/>
</dbReference>
<dbReference type="PANTHER" id="PTHR10606">
    <property type="entry name" value="6-PHOSPHOFRUCTO-2-KINASE/FRUCTOSE-2,6-BISPHOSPHATASE"/>
    <property type="match status" value="1"/>
</dbReference>
<keyword evidence="2" id="KW-0378">Hydrolase</keyword>
<dbReference type="Gene3D" id="3.40.50.1240">
    <property type="entry name" value="Phosphoglycerate mutase-like"/>
    <property type="match status" value="1"/>
</dbReference>
<name>A0ABV2T8S9_9BACT</name>
<evidence type="ECO:0000313" key="2">
    <source>
        <dbReference type="EMBL" id="MET6998735.1"/>
    </source>
</evidence>
<dbReference type="RefSeq" id="WP_354661375.1">
    <property type="nucleotide sequence ID" value="NZ_JBEXAC010000002.1"/>
</dbReference>
<dbReference type="EC" id="3.1.3.73" evidence="1"/>
<sequence length="185" mass="20939">MEIYLIRHTTPDIEYGTCYGFTDLDLAASFPEEAARAKQFLPVAPLEVYSSPLIRCSKLATFLFGEPFKTDARLKELNFGEWEMQRWDDLGENALQVWMNDYVHARIPGGESYEDLYQRSIAAFLEIVATGKNAAIVAHGGVIRAILSYVTNTPLEKSFDIRVEYGRVSKLLVTADKIEVAFFNQ</sequence>
<dbReference type="Proteomes" id="UP001549749">
    <property type="component" value="Unassembled WGS sequence"/>
</dbReference>
<accession>A0ABV2T8S9</accession>
<evidence type="ECO:0000313" key="3">
    <source>
        <dbReference type="Proteomes" id="UP001549749"/>
    </source>
</evidence>
<proteinExistence type="predicted"/>
<dbReference type="Pfam" id="PF00300">
    <property type="entry name" value="His_Phos_1"/>
    <property type="match status" value="1"/>
</dbReference>
<dbReference type="InterPro" id="IPR003094">
    <property type="entry name" value="6Pfruct_kin"/>
</dbReference>
<organism evidence="2 3">
    <name type="scientific">Chitinophaga defluvii</name>
    <dbReference type="NCBI Taxonomy" id="3163343"/>
    <lineage>
        <taxon>Bacteria</taxon>
        <taxon>Pseudomonadati</taxon>
        <taxon>Bacteroidota</taxon>
        <taxon>Chitinophagia</taxon>
        <taxon>Chitinophagales</taxon>
        <taxon>Chitinophagaceae</taxon>
        <taxon>Chitinophaga</taxon>
    </lineage>
</organism>
<keyword evidence="3" id="KW-1185">Reference proteome</keyword>
<dbReference type="NCBIfam" id="TIGR03162">
    <property type="entry name" value="ribazole_cobC"/>
    <property type="match status" value="1"/>
</dbReference>
<dbReference type="CDD" id="cd07067">
    <property type="entry name" value="HP_PGM_like"/>
    <property type="match status" value="1"/>
</dbReference>